<accession>A0ABU2NBJ2</accession>
<evidence type="ECO:0000313" key="2">
    <source>
        <dbReference type="Proteomes" id="UP001183202"/>
    </source>
</evidence>
<comment type="caution">
    <text evidence="1">The sequence shown here is derived from an EMBL/GenBank/DDBJ whole genome shotgun (WGS) entry which is preliminary data.</text>
</comment>
<organism evidence="1 2">
    <name type="scientific">Pseudonocardia charpentierae</name>
    <dbReference type="NCBI Taxonomy" id="3075545"/>
    <lineage>
        <taxon>Bacteria</taxon>
        <taxon>Bacillati</taxon>
        <taxon>Actinomycetota</taxon>
        <taxon>Actinomycetes</taxon>
        <taxon>Pseudonocardiales</taxon>
        <taxon>Pseudonocardiaceae</taxon>
        <taxon>Pseudonocardia</taxon>
    </lineage>
</organism>
<proteinExistence type="predicted"/>
<dbReference type="EMBL" id="JAVREJ010000008">
    <property type="protein sequence ID" value="MDT0350639.1"/>
    <property type="molecule type" value="Genomic_DNA"/>
</dbReference>
<evidence type="ECO:0008006" key="3">
    <source>
        <dbReference type="Google" id="ProtNLM"/>
    </source>
</evidence>
<dbReference type="Proteomes" id="UP001183202">
    <property type="component" value="Unassembled WGS sequence"/>
</dbReference>
<reference evidence="2" key="1">
    <citation type="submission" date="2023-07" db="EMBL/GenBank/DDBJ databases">
        <title>30 novel species of actinomycetes from the DSMZ collection.</title>
        <authorList>
            <person name="Nouioui I."/>
        </authorList>
    </citation>
    <scope>NUCLEOTIDE SEQUENCE [LARGE SCALE GENOMIC DNA]</scope>
    <source>
        <strain evidence="2">DSM 45834</strain>
    </source>
</reference>
<dbReference type="RefSeq" id="WP_311556664.1">
    <property type="nucleotide sequence ID" value="NZ_JAVREJ010000008.1"/>
</dbReference>
<protein>
    <recommendedName>
        <fullName evidence="3">ACT domain-containing protein</fullName>
    </recommendedName>
</protein>
<gene>
    <name evidence="1" type="ORF">RM445_13990</name>
</gene>
<name>A0ABU2NBJ2_9PSEU</name>
<sequence>MTVLDHFARRTDWQPRLHRRHEIVTTGGMAGVLRVGAALTTCGYQVHEFVADVQDGVPYGSVTCTVALRADESALFAERLREVPTVIAVEPR</sequence>
<evidence type="ECO:0000313" key="1">
    <source>
        <dbReference type="EMBL" id="MDT0350639.1"/>
    </source>
</evidence>
<keyword evidence="2" id="KW-1185">Reference proteome</keyword>